<protein>
    <submittedName>
        <fullName evidence="5">Gfo/Idh/MocA family oxidoreductase</fullName>
    </submittedName>
</protein>
<dbReference type="RefSeq" id="WP_165182547.1">
    <property type="nucleotide sequence ID" value="NZ_JAAKZI010000022.1"/>
</dbReference>
<dbReference type="EMBL" id="JAAKZI010000022">
    <property type="protein sequence ID" value="NGN84321.1"/>
    <property type="molecule type" value="Genomic_DNA"/>
</dbReference>
<dbReference type="Pfam" id="PF01408">
    <property type="entry name" value="GFO_IDH_MocA"/>
    <property type="match status" value="1"/>
</dbReference>
<evidence type="ECO:0000313" key="6">
    <source>
        <dbReference type="Proteomes" id="UP000479226"/>
    </source>
</evidence>
<dbReference type="SUPFAM" id="SSF51735">
    <property type="entry name" value="NAD(P)-binding Rossmann-fold domains"/>
    <property type="match status" value="1"/>
</dbReference>
<evidence type="ECO:0000259" key="3">
    <source>
        <dbReference type="Pfam" id="PF01408"/>
    </source>
</evidence>
<evidence type="ECO:0000259" key="4">
    <source>
        <dbReference type="Pfam" id="PF22725"/>
    </source>
</evidence>
<name>A0ABX0DF09_9MICC</name>
<gene>
    <name evidence="5" type="ORF">G6N77_12765</name>
</gene>
<evidence type="ECO:0000256" key="1">
    <source>
        <dbReference type="ARBA" id="ARBA00023002"/>
    </source>
</evidence>
<dbReference type="InterPro" id="IPR050463">
    <property type="entry name" value="Gfo/Idh/MocA_oxidrdct_glycsds"/>
</dbReference>
<reference evidence="5 6" key="1">
    <citation type="submission" date="2020-02" db="EMBL/GenBank/DDBJ databases">
        <title>Genome sequence of the type strain DSM 27180 of Arthrobacter silviterrae.</title>
        <authorList>
            <person name="Gao J."/>
            <person name="Sun J."/>
        </authorList>
    </citation>
    <scope>NUCLEOTIDE SEQUENCE [LARGE SCALE GENOMIC DNA]</scope>
    <source>
        <strain evidence="5 6">DSM 27180</strain>
    </source>
</reference>
<keyword evidence="1" id="KW-0560">Oxidoreductase</keyword>
<dbReference type="Gene3D" id="3.40.50.720">
    <property type="entry name" value="NAD(P)-binding Rossmann-like Domain"/>
    <property type="match status" value="1"/>
</dbReference>
<accession>A0ABX0DF09</accession>
<dbReference type="Pfam" id="PF22725">
    <property type="entry name" value="GFO_IDH_MocA_C3"/>
    <property type="match status" value="1"/>
</dbReference>
<dbReference type="Gene3D" id="3.30.360.10">
    <property type="entry name" value="Dihydrodipicolinate Reductase, domain 2"/>
    <property type="match status" value="1"/>
</dbReference>
<feature type="domain" description="Gfo/Idh/MocA-like oxidoreductase N-terminal" evidence="3">
    <location>
        <begin position="17"/>
        <end position="136"/>
    </location>
</feature>
<dbReference type="InterPro" id="IPR036291">
    <property type="entry name" value="NAD(P)-bd_dom_sf"/>
</dbReference>
<dbReference type="Proteomes" id="UP000479226">
    <property type="component" value="Unassembled WGS sequence"/>
</dbReference>
<organism evidence="5 6">
    <name type="scientific">Arthrobacter silviterrae</name>
    <dbReference type="NCBI Taxonomy" id="2026658"/>
    <lineage>
        <taxon>Bacteria</taxon>
        <taxon>Bacillati</taxon>
        <taxon>Actinomycetota</taxon>
        <taxon>Actinomycetes</taxon>
        <taxon>Micrococcales</taxon>
        <taxon>Micrococcaceae</taxon>
        <taxon>Arthrobacter</taxon>
    </lineage>
</organism>
<dbReference type="SUPFAM" id="SSF55347">
    <property type="entry name" value="Glyceraldehyde-3-phosphate dehydrogenase-like, C-terminal domain"/>
    <property type="match status" value="1"/>
</dbReference>
<dbReference type="InterPro" id="IPR000683">
    <property type="entry name" value="Gfo/Idh/MocA-like_OxRdtase_N"/>
</dbReference>
<sequence>MTVATRAETATDPRPALRVGMVGHAFMGAMHSHAWRTAPHFFELPLVPELAAIAGRNRAGAEMAAQRMGWASVETDWQALIDRDDIDLIDICTPGNTHAEIAIAALRAGKHVLCEKPLANSVAEAEQMTAVAEEAAAHGVFAMCGYSYRRTPALALMKRMVADGRLGTVRQVRAQYLQDWLSDANAPLTWRLDRAKSGSGALGDIGAHSIDAAQFVTGLNITGVSALLETFTKERPMGGEFVGLGGHGDVTADTPRGPVTVDDAALFTARFDGGAIGVFEATRTALGRKNAMRLEVNGSLGSVAFDFEDMNFLQFYDGTDAEDARGFHRILVTEPVHPYAGHWWPTGHGLGYEHGFTHQVADLLTALGNKTAPTPSFRDALGVQRVLAAVEDSAANNSQWTTIEESKP</sequence>
<keyword evidence="6" id="KW-1185">Reference proteome</keyword>
<feature type="domain" description="GFO/IDH/MocA-like oxidoreductase" evidence="4">
    <location>
        <begin position="156"/>
        <end position="303"/>
    </location>
</feature>
<dbReference type="PANTHER" id="PTHR43818">
    <property type="entry name" value="BCDNA.GH03377"/>
    <property type="match status" value="1"/>
</dbReference>
<dbReference type="PANTHER" id="PTHR43818:SF11">
    <property type="entry name" value="BCDNA.GH03377"/>
    <property type="match status" value="1"/>
</dbReference>
<dbReference type="InterPro" id="IPR055170">
    <property type="entry name" value="GFO_IDH_MocA-like_dom"/>
</dbReference>
<comment type="caution">
    <text evidence="5">The sequence shown here is derived from an EMBL/GenBank/DDBJ whole genome shotgun (WGS) entry which is preliminary data.</text>
</comment>
<evidence type="ECO:0000256" key="2">
    <source>
        <dbReference type="ARBA" id="ARBA00023027"/>
    </source>
</evidence>
<proteinExistence type="predicted"/>
<evidence type="ECO:0000313" key="5">
    <source>
        <dbReference type="EMBL" id="NGN84321.1"/>
    </source>
</evidence>
<keyword evidence="2" id="KW-0520">NAD</keyword>